<keyword evidence="3" id="KW-1185">Reference proteome</keyword>
<reference evidence="2 3" key="1">
    <citation type="submission" date="2024-09" db="EMBL/GenBank/DDBJ databases">
        <title>Floridaenema gen nov. (Aerosakkonemataceae, Aerosakkonematales ord. nov., Cyanobacteria) from benthic tropical and subtropical fresh waters, with the description of four new species.</title>
        <authorList>
            <person name="Moretto J.A."/>
            <person name="Berthold D.E."/>
            <person name="Lefler F.W."/>
            <person name="Huang I.-S."/>
            <person name="Laughinghouse H. IV."/>
        </authorList>
    </citation>
    <scope>NUCLEOTIDE SEQUENCE [LARGE SCALE GENOMIC DNA]</scope>
    <source>
        <strain evidence="2 3">BLCC-F46</strain>
    </source>
</reference>
<evidence type="ECO:0000313" key="2">
    <source>
        <dbReference type="EMBL" id="MFB2878543.1"/>
    </source>
</evidence>
<feature type="transmembrane region" description="Helical" evidence="1">
    <location>
        <begin position="126"/>
        <end position="145"/>
    </location>
</feature>
<name>A0ABV4X6X9_9CYAN</name>
<dbReference type="Proteomes" id="UP001576774">
    <property type="component" value="Unassembled WGS sequence"/>
</dbReference>
<organism evidence="2 3">
    <name type="scientific">Floridaenema aerugineum BLCC-F46</name>
    <dbReference type="NCBI Taxonomy" id="3153654"/>
    <lineage>
        <taxon>Bacteria</taxon>
        <taxon>Bacillati</taxon>
        <taxon>Cyanobacteriota</taxon>
        <taxon>Cyanophyceae</taxon>
        <taxon>Oscillatoriophycideae</taxon>
        <taxon>Aerosakkonematales</taxon>
        <taxon>Aerosakkonemataceae</taxon>
        <taxon>Floridanema</taxon>
        <taxon>Floridanema aerugineum</taxon>
    </lineage>
</organism>
<accession>A0ABV4X6X9</accession>
<feature type="transmembrane region" description="Helical" evidence="1">
    <location>
        <begin position="79"/>
        <end position="100"/>
    </location>
</feature>
<sequence>MKGLLIFMFSLGAFWDFATSFLGIVGIFGLTKIEFTVESTVVFITAVIGSGIILGLGLNTEKLWEKDPDEEFYKWLRPFHVVAIFFDAYTSFLGTAQNIILRNTQTSFITIGIEEVLENTTVQQQLTLLFLTITVTISPIMMAKLSEK</sequence>
<gene>
    <name evidence="2" type="ORF">ACE1CC_16960</name>
</gene>
<comment type="caution">
    <text evidence="2">The sequence shown here is derived from an EMBL/GenBank/DDBJ whole genome shotgun (WGS) entry which is preliminary data.</text>
</comment>
<feature type="transmembrane region" description="Helical" evidence="1">
    <location>
        <begin position="39"/>
        <end position="58"/>
    </location>
</feature>
<keyword evidence="1" id="KW-0812">Transmembrane</keyword>
<protein>
    <submittedName>
        <fullName evidence="2">Uncharacterized protein</fullName>
    </submittedName>
</protein>
<dbReference type="EMBL" id="JBHFNQ010000126">
    <property type="protein sequence ID" value="MFB2878543.1"/>
    <property type="molecule type" value="Genomic_DNA"/>
</dbReference>
<keyword evidence="1" id="KW-0472">Membrane</keyword>
<keyword evidence="1" id="KW-1133">Transmembrane helix</keyword>
<evidence type="ECO:0000256" key="1">
    <source>
        <dbReference type="SAM" id="Phobius"/>
    </source>
</evidence>
<evidence type="ECO:0000313" key="3">
    <source>
        <dbReference type="Proteomes" id="UP001576774"/>
    </source>
</evidence>
<dbReference type="RefSeq" id="WP_413271613.1">
    <property type="nucleotide sequence ID" value="NZ_JBHFNQ010000126.1"/>
</dbReference>
<proteinExistence type="predicted"/>